<name>A0A3N4LL99_9PEZI</name>
<organism evidence="2 3">
    <name type="scientific">Terfezia boudieri ATCC MYA-4762</name>
    <dbReference type="NCBI Taxonomy" id="1051890"/>
    <lineage>
        <taxon>Eukaryota</taxon>
        <taxon>Fungi</taxon>
        <taxon>Dikarya</taxon>
        <taxon>Ascomycota</taxon>
        <taxon>Pezizomycotina</taxon>
        <taxon>Pezizomycetes</taxon>
        <taxon>Pezizales</taxon>
        <taxon>Pezizaceae</taxon>
        <taxon>Terfezia</taxon>
    </lineage>
</organism>
<evidence type="ECO:0000313" key="2">
    <source>
        <dbReference type="EMBL" id="RPB22152.1"/>
    </source>
</evidence>
<evidence type="ECO:0000256" key="1">
    <source>
        <dbReference type="SAM" id="MobiDB-lite"/>
    </source>
</evidence>
<dbReference type="Proteomes" id="UP000267821">
    <property type="component" value="Unassembled WGS sequence"/>
</dbReference>
<proteinExistence type="predicted"/>
<feature type="compositionally biased region" description="Low complexity" evidence="1">
    <location>
        <begin position="262"/>
        <end position="273"/>
    </location>
</feature>
<keyword evidence="3" id="KW-1185">Reference proteome</keyword>
<dbReference type="OrthoDB" id="5448713at2759"/>
<feature type="region of interest" description="Disordered" evidence="1">
    <location>
        <begin position="85"/>
        <end position="112"/>
    </location>
</feature>
<dbReference type="InParanoid" id="A0A3N4LL99"/>
<feature type="compositionally biased region" description="Pro residues" evidence="1">
    <location>
        <begin position="195"/>
        <end position="205"/>
    </location>
</feature>
<dbReference type="AlphaFoldDB" id="A0A3N4LL99"/>
<reference evidence="2 3" key="1">
    <citation type="journal article" date="2018" name="Nat. Ecol. Evol.">
        <title>Pezizomycetes genomes reveal the molecular basis of ectomycorrhizal truffle lifestyle.</title>
        <authorList>
            <person name="Murat C."/>
            <person name="Payen T."/>
            <person name="Noel B."/>
            <person name="Kuo A."/>
            <person name="Morin E."/>
            <person name="Chen J."/>
            <person name="Kohler A."/>
            <person name="Krizsan K."/>
            <person name="Balestrini R."/>
            <person name="Da Silva C."/>
            <person name="Montanini B."/>
            <person name="Hainaut M."/>
            <person name="Levati E."/>
            <person name="Barry K.W."/>
            <person name="Belfiori B."/>
            <person name="Cichocki N."/>
            <person name="Clum A."/>
            <person name="Dockter R.B."/>
            <person name="Fauchery L."/>
            <person name="Guy J."/>
            <person name="Iotti M."/>
            <person name="Le Tacon F."/>
            <person name="Lindquist E.A."/>
            <person name="Lipzen A."/>
            <person name="Malagnac F."/>
            <person name="Mello A."/>
            <person name="Molinier V."/>
            <person name="Miyauchi S."/>
            <person name="Poulain J."/>
            <person name="Riccioni C."/>
            <person name="Rubini A."/>
            <person name="Sitrit Y."/>
            <person name="Splivallo R."/>
            <person name="Traeger S."/>
            <person name="Wang M."/>
            <person name="Zifcakova L."/>
            <person name="Wipf D."/>
            <person name="Zambonelli A."/>
            <person name="Paolocci F."/>
            <person name="Nowrousian M."/>
            <person name="Ottonello S."/>
            <person name="Baldrian P."/>
            <person name="Spatafora J.W."/>
            <person name="Henrissat B."/>
            <person name="Nagy L.G."/>
            <person name="Aury J.M."/>
            <person name="Wincker P."/>
            <person name="Grigoriev I.V."/>
            <person name="Bonfante P."/>
            <person name="Martin F.M."/>
        </authorList>
    </citation>
    <scope>NUCLEOTIDE SEQUENCE [LARGE SCALE GENOMIC DNA]</scope>
    <source>
        <strain evidence="2 3">ATCC MYA-4762</strain>
    </source>
</reference>
<gene>
    <name evidence="2" type="ORF">L211DRAFT_850912</name>
</gene>
<feature type="compositionally biased region" description="Basic residues" evidence="1">
    <location>
        <begin position="21"/>
        <end position="33"/>
    </location>
</feature>
<feature type="region of interest" description="Disordered" evidence="1">
    <location>
        <begin position="191"/>
        <end position="273"/>
    </location>
</feature>
<protein>
    <submittedName>
        <fullName evidence="2">Uncharacterized protein</fullName>
    </submittedName>
</protein>
<evidence type="ECO:0000313" key="3">
    <source>
        <dbReference type="Proteomes" id="UP000267821"/>
    </source>
</evidence>
<feature type="region of interest" description="Disordered" evidence="1">
    <location>
        <begin position="512"/>
        <end position="531"/>
    </location>
</feature>
<feature type="region of interest" description="Disordered" evidence="1">
    <location>
        <begin position="1"/>
        <end position="41"/>
    </location>
</feature>
<feature type="compositionally biased region" description="Acidic residues" evidence="1">
    <location>
        <begin position="518"/>
        <end position="531"/>
    </location>
</feature>
<dbReference type="EMBL" id="ML121554">
    <property type="protein sequence ID" value="RPB22152.1"/>
    <property type="molecule type" value="Genomic_DNA"/>
</dbReference>
<accession>A0A3N4LL99</accession>
<sequence length="593" mass="65315">MEKITKYQDITPQAHTLNKLRNGKVRKEKKQSRHVGGESRVLNAKYINDGLKRLAEKEARQHERRRALEEKKQVVEEKKVMRETLKRQWKEKPPYPPRPKRPLKPKGGGIGGGIGGGNLSVVVEDALEADNIEEEAEEDIEADLVDSMRTLGIEHFAQMRGTLGRPYCQRGLLSIGLILVGLLVYRMATPQTSASPPPPRPPSSPNVPESVHMSVPHPAAAPPVNTSPTQAPPTPRTSAPQDAAPSVNASPTQPSPTPPTPLAATSTNTAPSASAINHNHTLITHRFSNDGVLPYVGQLIKIRLVTPLTGPGSILSASAPSRATKHNYHSAVVIGIRIDRPRQTLVFIVFPIPLYSSAPTIGLDSASWIAQMAHSEKIKHIPMPCMGGTASSMPVEFGNPVKPVTIATNGQPTDYIDRCPSWIYIMEDIIPLPFNAIWKSYNPDVHFPIEDVQRLQLYHNTLPLSTMDTSLTVNMLRLPDINHPIYTLPSDHWLFGPDVQVLDPYGVYSSADTPMHEFDDDDDDYDTNDDDEPEYSFLEFHQMIGNKSPEIRKLIEENDRRIKAEKQSAIVDWMSGVCGGGGDGNGNGNDIDT</sequence>